<sequence length="23" mass="3004">MDGEERQHWCRRFWLNVHILYSK</sequence>
<name>A0A0A9B295_ARUDO</name>
<accession>A0A0A9B295</accession>
<protein>
    <submittedName>
        <fullName evidence="1">Uncharacterized protein</fullName>
    </submittedName>
</protein>
<dbReference type="EMBL" id="GBRH01244448">
    <property type="protein sequence ID" value="JAD53447.1"/>
    <property type="molecule type" value="Transcribed_RNA"/>
</dbReference>
<evidence type="ECO:0000313" key="1">
    <source>
        <dbReference type="EMBL" id="JAD53447.1"/>
    </source>
</evidence>
<reference evidence="1" key="2">
    <citation type="journal article" date="2015" name="Data Brief">
        <title>Shoot transcriptome of the giant reed, Arundo donax.</title>
        <authorList>
            <person name="Barrero R.A."/>
            <person name="Guerrero F.D."/>
            <person name="Moolhuijzen P."/>
            <person name="Goolsby J.A."/>
            <person name="Tidwell J."/>
            <person name="Bellgard S.E."/>
            <person name="Bellgard M.I."/>
        </authorList>
    </citation>
    <scope>NUCLEOTIDE SEQUENCE</scope>
    <source>
        <tissue evidence="1">Shoot tissue taken approximately 20 cm above the soil surface</tissue>
    </source>
</reference>
<dbReference type="AlphaFoldDB" id="A0A0A9B295"/>
<reference evidence="1" key="1">
    <citation type="submission" date="2014-09" db="EMBL/GenBank/DDBJ databases">
        <authorList>
            <person name="Magalhaes I.L.F."/>
            <person name="Oliveira U."/>
            <person name="Santos F.R."/>
            <person name="Vidigal T.H.D.A."/>
            <person name="Brescovit A.D."/>
            <person name="Santos A.J."/>
        </authorList>
    </citation>
    <scope>NUCLEOTIDE SEQUENCE</scope>
    <source>
        <tissue evidence="1">Shoot tissue taken approximately 20 cm above the soil surface</tissue>
    </source>
</reference>
<organism evidence="1">
    <name type="scientific">Arundo donax</name>
    <name type="common">Giant reed</name>
    <name type="synonym">Donax arundinaceus</name>
    <dbReference type="NCBI Taxonomy" id="35708"/>
    <lineage>
        <taxon>Eukaryota</taxon>
        <taxon>Viridiplantae</taxon>
        <taxon>Streptophyta</taxon>
        <taxon>Embryophyta</taxon>
        <taxon>Tracheophyta</taxon>
        <taxon>Spermatophyta</taxon>
        <taxon>Magnoliopsida</taxon>
        <taxon>Liliopsida</taxon>
        <taxon>Poales</taxon>
        <taxon>Poaceae</taxon>
        <taxon>PACMAD clade</taxon>
        <taxon>Arundinoideae</taxon>
        <taxon>Arundineae</taxon>
        <taxon>Arundo</taxon>
    </lineage>
</organism>
<proteinExistence type="predicted"/>